<sequence>INISQFVAYSLRPLDSLLFRRWCQHTERYFTLVLIHLTQWLAPTTLVLTHDTSIPATGPDALPPCAVLDGTVARLNLAPRAIVIANHQVYMDWIYLWFVAYYAGCHGYVKIILKDSLRSIPIFGWGMQFFRFIFLRRNWEADRRSFTEQIRETAQDALPYWLTLFPEGTTISQKALNKSSAFGIAQGYAATQHVLLPRSTGLFHVCQGLRESSDYLYDITMGCEGLRADQVPQETYTIPRMFLERFYPRLIHIHVRRVPMGDVPTESEAFAQWLQQRWYEKDRLMAYFYRCGHFP</sequence>
<dbReference type="PANTHER" id="PTHR10983:SF16">
    <property type="entry name" value="LYSOCARDIOLIPIN ACYLTRANSFERASE 1"/>
    <property type="match status" value="1"/>
</dbReference>
<gene>
    <name evidence="5" type="ORF">BJ085DRAFT_1808</name>
</gene>
<dbReference type="InterPro" id="IPR032098">
    <property type="entry name" value="Acyltransf_C"/>
</dbReference>
<dbReference type="Pfam" id="PF16076">
    <property type="entry name" value="Acyltransf_C"/>
    <property type="match status" value="1"/>
</dbReference>
<evidence type="ECO:0000313" key="5">
    <source>
        <dbReference type="EMBL" id="RKP40226.1"/>
    </source>
</evidence>
<evidence type="ECO:0000256" key="2">
    <source>
        <dbReference type="ARBA" id="ARBA00022679"/>
    </source>
</evidence>
<evidence type="ECO:0000259" key="4">
    <source>
        <dbReference type="SMART" id="SM00563"/>
    </source>
</evidence>
<dbReference type="STRING" id="215637.A0A4Q0A269"/>
<evidence type="ECO:0000256" key="1">
    <source>
        <dbReference type="ARBA" id="ARBA00008655"/>
    </source>
</evidence>
<dbReference type="Pfam" id="PF01553">
    <property type="entry name" value="Acyltransferase"/>
    <property type="match status" value="1"/>
</dbReference>
<dbReference type="PANTHER" id="PTHR10983">
    <property type="entry name" value="1-ACYLGLYCEROL-3-PHOSPHATE ACYLTRANSFERASE-RELATED"/>
    <property type="match status" value="1"/>
</dbReference>
<dbReference type="GO" id="GO:0036149">
    <property type="term" value="P:phosphatidylinositol acyl-chain remodeling"/>
    <property type="evidence" value="ECO:0007669"/>
    <property type="project" value="TreeGrafter"/>
</dbReference>
<accession>A0A4Q0A269</accession>
<comment type="similarity">
    <text evidence="1">Belongs to the 1-acyl-sn-glycerol-3-phosphate acyltransferase family.</text>
</comment>
<name>A0A4Q0A269_9FUNG</name>
<evidence type="ECO:0000256" key="3">
    <source>
        <dbReference type="ARBA" id="ARBA00023315"/>
    </source>
</evidence>
<protein>
    <submittedName>
        <fullName evidence="5">Acyltransferase-domain-containing protein</fullName>
    </submittedName>
</protein>
<feature type="domain" description="Phospholipid/glycerol acyltransferase" evidence="4">
    <location>
        <begin position="81"/>
        <end position="203"/>
    </location>
</feature>
<dbReference type="SUPFAM" id="SSF69593">
    <property type="entry name" value="Glycerol-3-phosphate (1)-acyltransferase"/>
    <property type="match status" value="1"/>
</dbReference>
<feature type="non-terminal residue" evidence="5">
    <location>
        <position position="1"/>
    </location>
</feature>
<dbReference type="CDD" id="cd07990">
    <property type="entry name" value="LPLAT_LCLAT1-like"/>
    <property type="match status" value="1"/>
</dbReference>
<dbReference type="SMART" id="SM00563">
    <property type="entry name" value="PlsC"/>
    <property type="match status" value="1"/>
</dbReference>
<proteinExistence type="inferred from homology"/>
<organism evidence="5 6">
    <name type="scientific">Dimargaris cristalligena</name>
    <dbReference type="NCBI Taxonomy" id="215637"/>
    <lineage>
        <taxon>Eukaryota</taxon>
        <taxon>Fungi</taxon>
        <taxon>Fungi incertae sedis</taxon>
        <taxon>Zoopagomycota</taxon>
        <taxon>Kickxellomycotina</taxon>
        <taxon>Dimargaritomycetes</taxon>
        <taxon>Dimargaritales</taxon>
        <taxon>Dimargaritaceae</taxon>
        <taxon>Dimargaris</taxon>
    </lineage>
</organism>
<keyword evidence="6" id="KW-1185">Reference proteome</keyword>
<dbReference type="GO" id="GO:0005783">
    <property type="term" value="C:endoplasmic reticulum"/>
    <property type="evidence" value="ECO:0007669"/>
    <property type="project" value="TreeGrafter"/>
</dbReference>
<dbReference type="EMBL" id="ML002218">
    <property type="protein sequence ID" value="RKP40226.1"/>
    <property type="molecule type" value="Genomic_DNA"/>
</dbReference>
<reference evidence="6" key="1">
    <citation type="journal article" date="2018" name="Nat. Microbiol.">
        <title>Leveraging single-cell genomics to expand the fungal tree of life.</title>
        <authorList>
            <person name="Ahrendt S.R."/>
            <person name="Quandt C.A."/>
            <person name="Ciobanu D."/>
            <person name="Clum A."/>
            <person name="Salamov A."/>
            <person name="Andreopoulos B."/>
            <person name="Cheng J.F."/>
            <person name="Woyke T."/>
            <person name="Pelin A."/>
            <person name="Henrissat B."/>
            <person name="Reynolds N.K."/>
            <person name="Benny G.L."/>
            <person name="Smith M.E."/>
            <person name="James T.Y."/>
            <person name="Grigoriev I.V."/>
        </authorList>
    </citation>
    <scope>NUCLEOTIDE SEQUENCE [LARGE SCALE GENOMIC DNA]</scope>
    <source>
        <strain evidence="6">RSA 468</strain>
    </source>
</reference>
<dbReference type="Proteomes" id="UP000268162">
    <property type="component" value="Unassembled WGS sequence"/>
</dbReference>
<evidence type="ECO:0000313" key="6">
    <source>
        <dbReference type="Proteomes" id="UP000268162"/>
    </source>
</evidence>
<keyword evidence="2 5" id="KW-0808">Transferase</keyword>
<feature type="non-terminal residue" evidence="5">
    <location>
        <position position="295"/>
    </location>
</feature>
<dbReference type="InterPro" id="IPR002123">
    <property type="entry name" value="Plipid/glycerol_acylTrfase"/>
</dbReference>
<keyword evidence="3 5" id="KW-0012">Acyltransferase</keyword>
<dbReference type="GO" id="GO:0016746">
    <property type="term" value="F:acyltransferase activity"/>
    <property type="evidence" value="ECO:0007669"/>
    <property type="project" value="UniProtKB-KW"/>
</dbReference>
<dbReference type="AlphaFoldDB" id="A0A4Q0A269"/>